<keyword evidence="1" id="KW-0479">Metal-binding</keyword>
<reference evidence="6" key="1">
    <citation type="submission" date="2015-07" db="EMBL/GenBank/DDBJ databases">
        <title>Transcriptome Assembly of Anthurium amnicola.</title>
        <authorList>
            <person name="Suzuki J."/>
        </authorList>
    </citation>
    <scope>NUCLEOTIDE SEQUENCE</scope>
</reference>
<dbReference type="PANTHER" id="PTHR45931:SF3">
    <property type="entry name" value="RING ZINC FINGER-CONTAINING PROTEIN"/>
    <property type="match status" value="1"/>
</dbReference>
<dbReference type="InterPro" id="IPR013083">
    <property type="entry name" value="Znf_RING/FYVE/PHD"/>
</dbReference>
<evidence type="ECO:0000256" key="2">
    <source>
        <dbReference type="ARBA" id="ARBA00022771"/>
    </source>
</evidence>
<protein>
    <submittedName>
        <fullName evidence="6">E3 ubiquitin-protein ligase RING1-like</fullName>
    </submittedName>
</protein>
<dbReference type="SUPFAM" id="SSF57850">
    <property type="entry name" value="RING/U-box"/>
    <property type="match status" value="1"/>
</dbReference>
<dbReference type="FunFam" id="3.30.40.10:FF:000611">
    <property type="entry name" value="Zinc finger family protein"/>
    <property type="match status" value="1"/>
</dbReference>
<dbReference type="PANTHER" id="PTHR45931">
    <property type="entry name" value="SI:CH211-59O9.10"/>
    <property type="match status" value="1"/>
</dbReference>
<gene>
    <name evidence="6" type="primary">At3g19950_10</name>
    <name evidence="6" type="ORF">g.42559</name>
</gene>
<evidence type="ECO:0000256" key="3">
    <source>
        <dbReference type="ARBA" id="ARBA00022833"/>
    </source>
</evidence>
<name>A0A1D1Z3B5_9ARAE</name>
<dbReference type="GO" id="GO:0005634">
    <property type="term" value="C:nucleus"/>
    <property type="evidence" value="ECO:0007669"/>
    <property type="project" value="TreeGrafter"/>
</dbReference>
<dbReference type="Pfam" id="PF13639">
    <property type="entry name" value="zf-RING_2"/>
    <property type="match status" value="1"/>
</dbReference>
<dbReference type="GO" id="GO:0008270">
    <property type="term" value="F:zinc ion binding"/>
    <property type="evidence" value="ECO:0007669"/>
    <property type="project" value="UniProtKB-KW"/>
</dbReference>
<sequence length="208" mass="23107">MAGMLPGVECARRRRFHQGGTVTEQPTGSRRSSFCLYRSGHESHHSASSAVPPAASVQRNVFNEISHSESLGNVAREARQRLDERLRAQMTSGIRRHNSTGSLRPSGSSTVGSHLKGVRSSSVLANLQREVFCPKGGASRRRFGWGKLGWKSSEQDDCVVCLEEFKAGDFLVHLPCAHRFHWRCVVPWLENNSHCPCCRMEIMAPPLV</sequence>
<proteinExistence type="predicted"/>
<dbReference type="Gene3D" id="3.30.40.10">
    <property type="entry name" value="Zinc/RING finger domain, C3HC4 (zinc finger)"/>
    <property type="match status" value="1"/>
</dbReference>
<keyword evidence="3" id="KW-0862">Zinc</keyword>
<evidence type="ECO:0000259" key="5">
    <source>
        <dbReference type="PROSITE" id="PS50089"/>
    </source>
</evidence>
<dbReference type="GO" id="GO:0006511">
    <property type="term" value="P:ubiquitin-dependent protein catabolic process"/>
    <property type="evidence" value="ECO:0007669"/>
    <property type="project" value="TreeGrafter"/>
</dbReference>
<dbReference type="CDD" id="cd16454">
    <property type="entry name" value="RING-H2_PA-TM-RING"/>
    <property type="match status" value="1"/>
</dbReference>
<dbReference type="AlphaFoldDB" id="A0A1D1Z3B5"/>
<dbReference type="SMART" id="SM00184">
    <property type="entry name" value="RING"/>
    <property type="match status" value="1"/>
</dbReference>
<accession>A0A1D1Z3B5</accession>
<evidence type="ECO:0000256" key="1">
    <source>
        <dbReference type="ARBA" id="ARBA00022723"/>
    </source>
</evidence>
<dbReference type="InterPro" id="IPR051834">
    <property type="entry name" value="RING_finger_E3_ligase"/>
</dbReference>
<keyword evidence="2 4" id="KW-0863">Zinc-finger</keyword>
<dbReference type="PROSITE" id="PS50089">
    <property type="entry name" value="ZF_RING_2"/>
    <property type="match status" value="1"/>
</dbReference>
<feature type="domain" description="RING-type" evidence="5">
    <location>
        <begin position="158"/>
        <end position="199"/>
    </location>
</feature>
<evidence type="ECO:0000313" key="6">
    <source>
        <dbReference type="EMBL" id="JAT61398.1"/>
    </source>
</evidence>
<dbReference type="EMBL" id="GDJX01006538">
    <property type="protein sequence ID" value="JAT61398.1"/>
    <property type="molecule type" value="Transcribed_RNA"/>
</dbReference>
<dbReference type="GO" id="GO:0061630">
    <property type="term" value="F:ubiquitin protein ligase activity"/>
    <property type="evidence" value="ECO:0007669"/>
    <property type="project" value="TreeGrafter"/>
</dbReference>
<organism evidence="6">
    <name type="scientific">Anthurium amnicola</name>
    <dbReference type="NCBI Taxonomy" id="1678845"/>
    <lineage>
        <taxon>Eukaryota</taxon>
        <taxon>Viridiplantae</taxon>
        <taxon>Streptophyta</taxon>
        <taxon>Embryophyta</taxon>
        <taxon>Tracheophyta</taxon>
        <taxon>Spermatophyta</taxon>
        <taxon>Magnoliopsida</taxon>
        <taxon>Liliopsida</taxon>
        <taxon>Araceae</taxon>
        <taxon>Pothoideae</taxon>
        <taxon>Potheae</taxon>
        <taxon>Anthurium</taxon>
    </lineage>
</organism>
<evidence type="ECO:0000256" key="4">
    <source>
        <dbReference type="PROSITE-ProRule" id="PRU00175"/>
    </source>
</evidence>
<dbReference type="InterPro" id="IPR001841">
    <property type="entry name" value="Znf_RING"/>
</dbReference>